<proteinExistence type="predicted"/>
<organism evidence="1 2">
    <name type="scientific">Roseibium marinum</name>
    <dbReference type="NCBI Taxonomy" id="281252"/>
    <lineage>
        <taxon>Bacteria</taxon>
        <taxon>Pseudomonadati</taxon>
        <taxon>Pseudomonadota</taxon>
        <taxon>Alphaproteobacteria</taxon>
        <taxon>Hyphomicrobiales</taxon>
        <taxon>Stappiaceae</taxon>
        <taxon>Roseibium</taxon>
    </lineage>
</organism>
<keyword evidence="2" id="KW-1185">Reference proteome</keyword>
<dbReference type="EMBL" id="PPCN01000007">
    <property type="protein sequence ID" value="POF30109.1"/>
    <property type="molecule type" value="Genomic_DNA"/>
</dbReference>
<dbReference type="AlphaFoldDB" id="A0A2S3URJ5"/>
<gene>
    <name evidence="1" type="ORF">CLV41_107136</name>
</gene>
<evidence type="ECO:0000313" key="1">
    <source>
        <dbReference type="EMBL" id="POF30109.1"/>
    </source>
</evidence>
<comment type="caution">
    <text evidence="1">The sequence shown here is derived from an EMBL/GenBank/DDBJ whole genome shotgun (WGS) entry which is preliminary data.</text>
</comment>
<accession>A0A2S3URJ5</accession>
<dbReference type="Proteomes" id="UP000236959">
    <property type="component" value="Unassembled WGS sequence"/>
</dbReference>
<protein>
    <submittedName>
        <fullName evidence="1">Uncharacterized protein</fullName>
    </submittedName>
</protein>
<evidence type="ECO:0000313" key="2">
    <source>
        <dbReference type="Proteomes" id="UP000236959"/>
    </source>
</evidence>
<reference evidence="1 2" key="1">
    <citation type="submission" date="2018-01" db="EMBL/GenBank/DDBJ databases">
        <title>Genomic Encyclopedia of Archaeal and Bacterial Type Strains, Phase II (KMG-II): from individual species to whole genera.</title>
        <authorList>
            <person name="Goeker M."/>
        </authorList>
    </citation>
    <scope>NUCLEOTIDE SEQUENCE [LARGE SCALE GENOMIC DNA]</scope>
    <source>
        <strain evidence="1 2">DSM 17023</strain>
    </source>
</reference>
<sequence length="51" mass="5558">MTQPNVNHKAMAGAPVQRILVPLSRGGRRQPAAPSAVLSNLNPSIWETYYV</sequence>
<name>A0A2S3URJ5_9HYPH</name>